<keyword evidence="6" id="KW-0598">Phosphotransferase system</keyword>
<dbReference type="InterPro" id="IPR036662">
    <property type="entry name" value="PTS_EIIA_man-typ_sf"/>
</dbReference>
<sequence>MSNGIILTSHGNLASGVYSSVRMIAGDFPNVKICELHRGENFENLDKNLLKAYEDLHSCDNILVLCDMAGGTPFNRAVLTLSKKKNVSFICGLNFEMLYQALTLDIKDKEHLVEEILRTSKRSITEYK</sequence>
<protein>
    <submittedName>
        <fullName evidence="9">PTS system fructose IIA component</fullName>
    </submittedName>
</protein>
<dbReference type="STRING" id="879305.HMPREF9290_0459"/>
<dbReference type="Gene3D" id="3.40.50.510">
    <property type="entry name" value="Phosphotransferase system, mannose-type IIA component"/>
    <property type="match status" value="1"/>
</dbReference>
<dbReference type="Proteomes" id="UP000005286">
    <property type="component" value="Unassembled WGS sequence"/>
</dbReference>
<dbReference type="GO" id="GO:0009401">
    <property type="term" value="P:phosphoenolpyruvate-dependent sugar phosphotransferase system"/>
    <property type="evidence" value="ECO:0007669"/>
    <property type="project" value="UniProtKB-KW"/>
</dbReference>
<keyword evidence="4" id="KW-0762">Sugar transport</keyword>
<dbReference type="CDD" id="cd00006">
    <property type="entry name" value="PTS_IIA_man"/>
    <property type="match status" value="1"/>
</dbReference>
<keyword evidence="2" id="KW-0813">Transport</keyword>
<keyword evidence="5" id="KW-0808">Transferase</keyword>
<evidence type="ECO:0000256" key="7">
    <source>
        <dbReference type="ARBA" id="ARBA00022777"/>
    </source>
</evidence>
<dbReference type="PATRIC" id="fig|879305.3.peg.1072"/>
<comment type="subcellular location">
    <subcellularLocation>
        <location evidence="1">Cytoplasm</location>
    </subcellularLocation>
</comment>
<organism evidence="9 10">
    <name type="scientific">Anaerococcus prevotii ACS-065-V-Col13</name>
    <dbReference type="NCBI Taxonomy" id="879305"/>
    <lineage>
        <taxon>Bacteria</taxon>
        <taxon>Bacillati</taxon>
        <taxon>Bacillota</taxon>
        <taxon>Tissierellia</taxon>
        <taxon>Tissierellales</taxon>
        <taxon>Peptoniphilaceae</taxon>
        <taxon>Anaerococcus</taxon>
    </lineage>
</organism>
<dbReference type="RefSeq" id="WP_004835036.1">
    <property type="nucleotide sequence ID" value="NZ_AEXM01000026.1"/>
</dbReference>
<evidence type="ECO:0000256" key="6">
    <source>
        <dbReference type="ARBA" id="ARBA00022683"/>
    </source>
</evidence>
<proteinExistence type="predicted"/>
<evidence type="ECO:0000256" key="2">
    <source>
        <dbReference type="ARBA" id="ARBA00022448"/>
    </source>
</evidence>
<evidence type="ECO:0000259" key="8">
    <source>
        <dbReference type="PROSITE" id="PS51096"/>
    </source>
</evidence>
<comment type="caution">
    <text evidence="9">The sequence shown here is derived from an EMBL/GenBank/DDBJ whole genome shotgun (WGS) entry which is preliminary data.</text>
</comment>
<keyword evidence="3" id="KW-0963">Cytoplasm</keyword>
<dbReference type="EMBL" id="AEXM01000026">
    <property type="protein sequence ID" value="EGC81990.1"/>
    <property type="molecule type" value="Genomic_DNA"/>
</dbReference>
<dbReference type="GO" id="GO:0005737">
    <property type="term" value="C:cytoplasm"/>
    <property type="evidence" value="ECO:0007669"/>
    <property type="project" value="UniProtKB-SubCell"/>
</dbReference>
<dbReference type="InterPro" id="IPR004701">
    <property type="entry name" value="PTS_EIIA_man-typ"/>
</dbReference>
<dbReference type="eggNOG" id="COG2893">
    <property type="taxonomic scope" value="Bacteria"/>
</dbReference>
<evidence type="ECO:0000313" key="9">
    <source>
        <dbReference type="EMBL" id="EGC81990.1"/>
    </source>
</evidence>
<keyword evidence="10" id="KW-1185">Reference proteome</keyword>
<evidence type="ECO:0000256" key="3">
    <source>
        <dbReference type="ARBA" id="ARBA00022490"/>
    </source>
</evidence>
<accession>F0GW91</accession>
<feature type="domain" description="PTS EIIA type-4" evidence="8">
    <location>
        <begin position="2"/>
        <end position="124"/>
    </location>
</feature>
<name>F0GW91_9FIRM</name>
<dbReference type="GO" id="GO:0016020">
    <property type="term" value="C:membrane"/>
    <property type="evidence" value="ECO:0007669"/>
    <property type="project" value="InterPro"/>
</dbReference>
<dbReference type="PANTHER" id="PTHR33799">
    <property type="entry name" value="PTS PERMEASE-RELATED-RELATED"/>
    <property type="match status" value="1"/>
</dbReference>
<keyword evidence="7" id="KW-0418">Kinase</keyword>
<dbReference type="Pfam" id="PF03610">
    <property type="entry name" value="EIIA-man"/>
    <property type="match status" value="1"/>
</dbReference>
<dbReference type="InterPro" id="IPR051471">
    <property type="entry name" value="Bacterial_PTS_sugar_comp"/>
</dbReference>
<dbReference type="SUPFAM" id="SSF53062">
    <property type="entry name" value="PTS system fructose IIA component-like"/>
    <property type="match status" value="1"/>
</dbReference>
<dbReference type="PANTHER" id="PTHR33799:SF1">
    <property type="entry name" value="PTS SYSTEM MANNOSE-SPECIFIC EIIAB COMPONENT-RELATED"/>
    <property type="match status" value="1"/>
</dbReference>
<dbReference type="AlphaFoldDB" id="F0GW91"/>
<evidence type="ECO:0000256" key="1">
    <source>
        <dbReference type="ARBA" id="ARBA00004496"/>
    </source>
</evidence>
<dbReference type="InterPro" id="IPR033887">
    <property type="entry name" value="PTS_IIA_man"/>
</dbReference>
<dbReference type="PROSITE" id="PS51096">
    <property type="entry name" value="PTS_EIIA_TYPE_4"/>
    <property type="match status" value="1"/>
</dbReference>
<evidence type="ECO:0000313" key="10">
    <source>
        <dbReference type="Proteomes" id="UP000005286"/>
    </source>
</evidence>
<reference evidence="9 10" key="1">
    <citation type="submission" date="2011-01" db="EMBL/GenBank/DDBJ databases">
        <authorList>
            <person name="Durkin A.S."/>
            <person name="Madupu R."/>
            <person name="Torralba M."/>
            <person name="Gillis M."/>
            <person name="Methe B."/>
            <person name="Sutton G."/>
            <person name="Nelson K.E."/>
        </authorList>
    </citation>
    <scope>NUCLEOTIDE SEQUENCE [LARGE SCALE GENOMIC DNA]</scope>
    <source>
        <strain evidence="9 10">ACS-065-V-Col13</strain>
    </source>
</reference>
<evidence type="ECO:0000256" key="5">
    <source>
        <dbReference type="ARBA" id="ARBA00022679"/>
    </source>
</evidence>
<evidence type="ECO:0000256" key="4">
    <source>
        <dbReference type="ARBA" id="ARBA00022597"/>
    </source>
</evidence>
<dbReference type="GO" id="GO:0016301">
    <property type="term" value="F:kinase activity"/>
    <property type="evidence" value="ECO:0007669"/>
    <property type="project" value="UniProtKB-KW"/>
</dbReference>
<gene>
    <name evidence="9" type="ORF">HMPREF9290_0459</name>
</gene>